<dbReference type="GO" id="GO:0004479">
    <property type="term" value="F:methionyl-tRNA formyltransferase activity"/>
    <property type="evidence" value="ECO:0007669"/>
    <property type="project" value="UniProtKB-EC"/>
</dbReference>
<evidence type="ECO:0000256" key="2">
    <source>
        <dbReference type="ARBA" id="ARBA00012261"/>
    </source>
</evidence>
<gene>
    <name evidence="8" type="primary">FMT1</name>
    <name evidence="8" type="ORF">K7432_005969</name>
</gene>
<evidence type="ECO:0000256" key="1">
    <source>
        <dbReference type="ARBA" id="ARBA00010699"/>
    </source>
</evidence>
<keyword evidence="5" id="KW-0648">Protein biosynthesis</keyword>
<evidence type="ECO:0000256" key="5">
    <source>
        <dbReference type="ARBA" id="ARBA00022917"/>
    </source>
</evidence>
<dbReference type="InterPro" id="IPR044135">
    <property type="entry name" value="Met-tRNA-FMT_C"/>
</dbReference>
<reference evidence="8 9" key="1">
    <citation type="submission" date="2023-04" db="EMBL/GenBank/DDBJ databases">
        <title>Genome of Basidiobolus ranarum AG-B5.</title>
        <authorList>
            <person name="Stajich J.E."/>
            <person name="Carter-House D."/>
            <person name="Gryganskyi A."/>
        </authorList>
    </citation>
    <scope>NUCLEOTIDE SEQUENCE [LARGE SCALE GENOMIC DNA]</scope>
    <source>
        <strain evidence="8 9">AG-B5</strain>
    </source>
</reference>
<evidence type="ECO:0000256" key="3">
    <source>
        <dbReference type="ARBA" id="ARBA00014185"/>
    </source>
</evidence>
<accession>A0ABR2WVU0</accession>
<feature type="domain" description="Formyl transferase C-terminal" evidence="7">
    <location>
        <begin position="263"/>
        <end position="366"/>
    </location>
</feature>
<evidence type="ECO:0000313" key="8">
    <source>
        <dbReference type="EMBL" id="KAK9765581.1"/>
    </source>
</evidence>
<protein>
    <recommendedName>
        <fullName evidence="3">Methionyl-tRNA formyltransferase, mitochondrial</fullName>
        <ecNumber evidence="2">2.1.2.9</ecNumber>
    </recommendedName>
</protein>
<evidence type="ECO:0000256" key="4">
    <source>
        <dbReference type="ARBA" id="ARBA00022679"/>
    </source>
</evidence>
<dbReference type="CDD" id="cd08704">
    <property type="entry name" value="Met_tRNA_FMT_C"/>
    <property type="match status" value="1"/>
</dbReference>
<comment type="similarity">
    <text evidence="1">Belongs to the Fmt family.</text>
</comment>
<dbReference type="Proteomes" id="UP001479436">
    <property type="component" value="Unassembled WGS sequence"/>
</dbReference>
<dbReference type="InterPro" id="IPR036477">
    <property type="entry name" value="Formyl_transf_N_sf"/>
</dbReference>
<dbReference type="PANTHER" id="PTHR11138:SF5">
    <property type="entry name" value="METHIONYL-TRNA FORMYLTRANSFERASE, MITOCHONDRIAL"/>
    <property type="match status" value="1"/>
</dbReference>
<proteinExistence type="inferred from homology"/>
<evidence type="ECO:0000259" key="6">
    <source>
        <dbReference type="Pfam" id="PF00551"/>
    </source>
</evidence>
<dbReference type="InterPro" id="IPR041711">
    <property type="entry name" value="Met-tRNA-FMT_N"/>
</dbReference>
<feature type="domain" description="Formyl transferase N-terminal" evidence="6">
    <location>
        <begin position="49"/>
        <end position="239"/>
    </location>
</feature>
<keyword evidence="9" id="KW-1185">Reference proteome</keyword>
<dbReference type="EMBL" id="JASJQH010000250">
    <property type="protein sequence ID" value="KAK9765581.1"/>
    <property type="molecule type" value="Genomic_DNA"/>
</dbReference>
<dbReference type="Gene3D" id="3.40.50.12230">
    <property type="match status" value="1"/>
</dbReference>
<organism evidence="8 9">
    <name type="scientific">Basidiobolus ranarum</name>
    <dbReference type="NCBI Taxonomy" id="34480"/>
    <lineage>
        <taxon>Eukaryota</taxon>
        <taxon>Fungi</taxon>
        <taxon>Fungi incertae sedis</taxon>
        <taxon>Zoopagomycota</taxon>
        <taxon>Entomophthoromycotina</taxon>
        <taxon>Basidiobolomycetes</taxon>
        <taxon>Basidiobolales</taxon>
        <taxon>Basidiobolaceae</taxon>
        <taxon>Basidiobolus</taxon>
    </lineage>
</organism>
<dbReference type="SUPFAM" id="SSF50486">
    <property type="entry name" value="FMT C-terminal domain-like"/>
    <property type="match status" value="1"/>
</dbReference>
<comment type="caution">
    <text evidence="8">The sequence shown here is derived from an EMBL/GenBank/DDBJ whole genome shotgun (WGS) entry which is preliminary data.</text>
</comment>
<sequence>MGSLLLLNLKRGPQSFISLPNRFLGAKRPSNFLSGRTFGTSKSNYQGLRILFFGTDNFSLASLKRLVEYKKENPTGFIKSLDVVTPPDQRRGRGLKIIQKAPLKVYAEEEGLTVFHPPPKTMKGWEMPKPSQDPSGTFDLGIVVSFGYFLPSRILRSFTKGAVNVHPSLLPKYRGASPIQYAILNGDEKTGVSIMELHEEIFDAGRILKQVEVPMPEEPFYHEMEKYLGDIGSKALFETVSDFEESKRNAVLQDVSKVTLAPKISKDMALIDWSKQSAEEIYRRFRAIGAKFPLTSTFRDLGIQLMNIQVAHPTEELSDVNPGTIYLNRTSQNIQIVCKDATMIECNSVKLENKKACSVKDFVNGYSIISGETRFAS</sequence>
<dbReference type="InterPro" id="IPR011034">
    <property type="entry name" value="Formyl_transferase-like_C_sf"/>
</dbReference>
<evidence type="ECO:0000313" key="9">
    <source>
        <dbReference type="Proteomes" id="UP001479436"/>
    </source>
</evidence>
<dbReference type="CDD" id="cd08646">
    <property type="entry name" value="FMT_core_Met-tRNA-FMT_N"/>
    <property type="match status" value="1"/>
</dbReference>
<dbReference type="SUPFAM" id="SSF53328">
    <property type="entry name" value="Formyltransferase"/>
    <property type="match status" value="1"/>
</dbReference>
<keyword evidence="4 8" id="KW-0808">Transferase</keyword>
<dbReference type="InterPro" id="IPR005794">
    <property type="entry name" value="Fmt"/>
</dbReference>
<name>A0ABR2WVU0_9FUNG</name>
<dbReference type="PANTHER" id="PTHR11138">
    <property type="entry name" value="METHIONYL-TRNA FORMYLTRANSFERASE"/>
    <property type="match status" value="1"/>
</dbReference>
<dbReference type="NCBIfam" id="TIGR00460">
    <property type="entry name" value="fmt"/>
    <property type="match status" value="1"/>
</dbReference>
<evidence type="ECO:0000259" key="7">
    <source>
        <dbReference type="Pfam" id="PF02911"/>
    </source>
</evidence>
<dbReference type="InterPro" id="IPR002376">
    <property type="entry name" value="Formyl_transf_N"/>
</dbReference>
<dbReference type="EC" id="2.1.2.9" evidence="2"/>
<dbReference type="InterPro" id="IPR005793">
    <property type="entry name" value="Formyl_trans_C"/>
</dbReference>
<dbReference type="Pfam" id="PF00551">
    <property type="entry name" value="Formyl_trans_N"/>
    <property type="match status" value="1"/>
</dbReference>
<dbReference type="Pfam" id="PF02911">
    <property type="entry name" value="Formyl_trans_C"/>
    <property type="match status" value="1"/>
</dbReference>